<dbReference type="InParanoid" id="A2DUT0"/>
<protein>
    <submittedName>
        <fullName evidence="1">Uncharacterized protein</fullName>
    </submittedName>
</protein>
<dbReference type="InterPro" id="IPR011989">
    <property type="entry name" value="ARM-like"/>
</dbReference>
<dbReference type="VEuPathDB" id="TrichDB:TVAGG3_0259530"/>
<dbReference type="SMR" id="A2DUT0"/>
<dbReference type="RefSeq" id="XP_001328038.1">
    <property type="nucleotide sequence ID" value="XM_001328003.1"/>
</dbReference>
<dbReference type="SUPFAM" id="SSF48371">
    <property type="entry name" value="ARM repeat"/>
    <property type="match status" value="1"/>
</dbReference>
<reference evidence="1" key="1">
    <citation type="submission" date="2006-10" db="EMBL/GenBank/DDBJ databases">
        <authorList>
            <person name="Amadeo P."/>
            <person name="Zhao Q."/>
            <person name="Wortman J."/>
            <person name="Fraser-Liggett C."/>
            <person name="Carlton J."/>
        </authorList>
    </citation>
    <scope>NUCLEOTIDE SEQUENCE</scope>
    <source>
        <strain evidence="1">G3</strain>
    </source>
</reference>
<dbReference type="AlphaFoldDB" id="A2DUT0"/>
<organism evidence="1 2">
    <name type="scientific">Trichomonas vaginalis (strain ATCC PRA-98 / G3)</name>
    <dbReference type="NCBI Taxonomy" id="412133"/>
    <lineage>
        <taxon>Eukaryota</taxon>
        <taxon>Metamonada</taxon>
        <taxon>Parabasalia</taxon>
        <taxon>Trichomonadida</taxon>
        <taxon>Trichomonadidae</taxon>
        <taxon>Trichomonas</taxon>
    </lineage>
</organism>
<sequence length="830" mass="95527">MNTDEIFNAIIESTKGDQAALDFLNGILMDPTSKIQLYNVGFQIISQTEDFSIINNVLTYTAHIITPNISNPLEYLSEIFNSMDDKFQKIDLLISCFNFKNTELSNIVSKHLLNIFYLLNQNDRNDLYEKLQTVFRSTQEYEIKSSILKVFLEIFSIKNTKILESFIIRMREVASEAKEFISGDFPEEFKISGLEFLTIASKNQRRSDSDKILEIMLQLFSNCNNPAVYSALVKLLIQFCKNSKNSLSSDYTYLIKMYEVMKDKFEIEEYQKPFLHAWKKIFEIFINVNTVIENEFTRIAELVYPTMFNVMDMASEIDLEDEKNSLQFYCQSFLIILAEMIQEPFFEKLDEYISSKFAAISDEDAAEKIISGLYTFPAMAAVNIDESREYINNYLETILQLTVQENDLVRVLAVKNIKKFIKRNVILEENITDVLAFSLEQLSTSNPEILKGQLAICRSIFKQCTEFQTENLVGNNIEAIFGALVGTIKNPAFTNELMLTEIFGTLALVIKSLPITITPDSLSQLFNEIVDSFNNGDSAAKNIIVMVIKEFIPKSFMINGFGDALAQLLLQNMTQDASECDNIIGCLDYLFMNMTHDTLNYFEASYQILIPYITEQSNIRAILCLGSLFRFSGRTDERISDQTLIECVEIIISKLRIYQNEDETVALFSTLSDVLKRYPQMNENDEHLANIKEVINNYIQTIPLMINENKQQFIVELFLSLMQVLREMIEILNQNQEEVEYYVEMIKQTLVELNLLDIHSTKKTKYEDVMKTILFAIEIMIKAGEVSPTAKKAATFHVVGNYLRIAIYSNNLSYDVAQRARSLRALRDNL</sequence>
<dbReference type="Proteomes" id="UP000001542">
    <property type="component" value="Unassembled WGS sequence"/>
</dbReference>
<dbReference type="EMBL" id="DS113250">
    <property type="protein sequence ID" value="EAY15815.1"/>
    <property type="molecule type" value="Genomic_DNA"/>
</dbReference>
<keyword evidence="2" id="KW-1185">Reference proteome</keyword>
<evidence type="ECO:0000313" key="2">
    <source>
        <dbReference type="Proteomes" id="UP000001542"/>
    </source>
</evidence>
<dbReference type="KEGG" id="tva:4773822"/>
<reference evidence="1" key="2">
    <citation type="journal article" date="2007" name="Science">
        <title>Draft genome sequence of the sexually transmitted pathogen Trichomonas vaginalis.</title>
        <authorList>
            <person name="Carlton J.M."/>
            <person name="Hirt R.P."/>
            <person name="Silva J.C."/>
            <person name="Delcher A.L."/>
            <person name="Schatz M."/>
            <person name="Zhao Q."/>
            <person name="Wortman J.R."/>
            <person name="Bidwell S.L."/>
            <person name="Alsmark U.C.M."/>
            <person name="Besteiro S."/>
            <person name="Sicheritz-Ponten T."/>
            <person name="Noel C.J."/>
            <person name="Dacks J.B."/>
            <person name="Foster P.G."/>
            <person name="Simillion C."/>
            <person name="Van de Peer Y."/>
            <person name="Miranda-Saavedra D."/>
            <person name="Barton G.J."/>
            <person name="Westrop G.D."/>
            <person name="Mueller S."/>
            <person name="Dessi D."/>
            <person name="Fiori P.L."/>
            <person name="Ren Q."/>
            <person name="Paulsen I."/>
            <person name="Zhang H."/>
            <person name="Bastida-Corcuera F.D."/>
            <person name="Simoes-Barbosa A."/>
            <person name="Brown M.T."/>
            <person name="Hayes R.D."/>
            <person name="Mukherjee M."/>
            <person name="Okumura C.Y."/>
            <person name="Schneider R."/>
            <person name="Smith A.J."/>
            <person name="Vanacova S."/>
            <person name="Villalvazo M."/>
            <person name="Haas B.J."/>
            <person name="Pertea M."/>
            <person name="Feldblyum T.V."/>
            <person name="Utterback T.R."/>
            <person name="Shu C.L."/>
            <person name="Osoegawa K."/>
            <person name="de Jong P.J."/>
            <person name="Hrdy I."/>
            <person name="Horvathova L."/>
            <person name="Zubacova Z."/>
            <person name="Dolezal P."/>
            <person name="Malik S.B."/>
            <person name="Logsdon J.M. Jr."/>
            <person name="Henze K."/>
            <person name="Gupta A."/>
            <person name="Wang C.C."/>
            <person name="Dunne R.L."/>
            <person name="Upcroft J.A."/>
            <person name="Upcroft P."/>
            <person name="White O."/>
            <person name="Salzberg S.L."/>
            <person name="Tang P."/>
            <person name="Chiu C.-H."/>
            <person name="Lee Y.-S."/>
            <person name="Embley T.M."/>
            <person name="Coombs G.H."/>
            <person name="Mottram J.C."/>
            <person name="Tachezy J."/>
            <person name="Fraser-Liggett C.M."/>
            <person name="Johnson P.J."/>
        </authorList>
    </citation>
    <scope>NUCLEOTIDE SEQUENCE [LARGE SCALE GENOMIC DNA]</scope>
    <source>
        <strain evidence="1">G3</strain>
    </source>
</reference>
<name>A2DUT0_TRIV3</name>
<dbReference type="InterPro" id="IPR016024">
    <property type="entry name" value="ARM-type_fold"/>
</dbReference>
<accession>A2DUT0</accession>
<proteinExistence type="predicted"/>
<gene>
    <name evidence="1" type="ORF">TVAG_159880</name>
</gene>
<dbReference type="VEuPathDB" id="TrichDB:TVAG_159880"/>
<evidence type="ECO:0000313" key="1">
    <source>
        <dbReference type="EMBL" id="EAY15815.1"/>
    </source>
</evidence>
<dbReference type="Gene3D" id="1.25.10.10">
    <property type="entry name" value="Leucine-rich Repeat Variant"/>
    <property type="match status" value="1"/>
</dbReference>